<reference evidence="17 18" key="1">
    <citation type="submission" date="2024-09" db="EMBL/GenBank/DDBJ databases">
        <title>Itraconazole resistance in Madurella fahalii resulting from another homologue of gene encoding cytochrome P450 14-alpha sterol demethylase (CYP51).</title>
        <authorList>
            <person name="Yoshioka I."/>
            <person name="Fahal A.H."/>
            <person name="Kaneko S."/>
            <person name="Yaguchi T."/>
        </authorList>
    </citation>
    <scope>NUCLEOTIDE SEQUENCE [LARGE SCALE GENOMIC DNA]</scope>
    <source>
        <strain evidence="17 18">IFM 68171</strain>
    </source>
</reference>
<keyword evidence="2" id="KW-0548">Nucleotidyltransferase</keyword>
<proteinExistence type="predicted"/>
<feature type="domain" description="Integrase catalytic" evidence="16">
    <location>
        <begin position="30"/>
        <end position="203"/>
    </location>
</feature>
<keyword evidence="6" id="KW-0378">Hydrolase</keyword>
<keyword evidence="10" id="KW-0695">RNA-directed DNA polymerase</keyword>
<accession>A0ABQ0GP25</accession>
<evidence type="ECO:0000256" key="15">
    <source>
        <dbReference type="ARBA" id="ARBA00049244"/>
    </source>
</evidence>
<keyword evidence="18" id="KW-1185">Reference proteome</keyword>
<dbReference type="GeneID" id="98180441"/>
<keyword evidence="11" id="KW-0239">DNA-directed DNA polymerase</keyword>
<dbReference type="Pfam" id="PF25597">
    <property type="entry name" value="SH3_retrovirus"/>
    <property type="match status" value="1"/>
</dbReference>
<dbReference type="InterPro" id="IPR057670">
    <property type="entry name" value="SH3_retrovirus"/>
</dbReference>
<evidence type="ECO:0000256" key="10">
    <source>
        <dbReference type="ARBA" id="ARBA00022918"/>
    </source>
</evidence>
<gene>
    <name evidence="17" type="ORF">MFIFM68171_09699</name>
</gene>
<comment type="catalytic activity">
    <reaction evidence="15">
        <text>DNA(n) + a 2'-deoxyribonucleoside 5'-triphosphate = DNA(n+1) + diphosphate</text>
        <dbReference type="Rhea" id="RHEA:22508"/>
        <dbReference type="Rhea" id="RHEA-COMP:17339"/>
        <dbReference type="Rhea" id="RHEA-COMP:17340"/>
        <dbReference type="ChEBI" id="CHEBI:33019"/>
        <dbReference type="ChEBI" id="CHEBI:61560"/>
        <dbReference type="ChEBI" id="CHEBI:173112"/>
        <dbReference type="EC" id="2.7.7.7"/>
    </reaction>
</comment>
<comment type="caution">
    <text evidence="17">The sequence shown here is derived from an EMBL/GenBank/DDBJ whole genome shotgun (WGS) entry which is preliminary data.</text>
</comment>
<evidence type="ECO:0000259" key="16">
    <source>
        <dbReference type="PROSITE" id="PS50994"/>
    </source>
</evidence>
<keyword evidence="1" id="KW-0815">Transposition</keyword>
<comment type="catalytic activity">
    <reaction evidence="14">
        <text>DNA(n) + a 2'-deoxyribonucleoside 5'-triphosphate = DNA(n+1) + diphosphate</text>
        <dbReference type="Rhea" id="RHEA:22508"/>
        <dbReference type="Rhea" id="RHEA-COMP:17339"/>
        <dbReference type="Rhea" id="RHEA-COMP:17340"/>
        <dbReference type="ChEBI" id="CHEBI:33019"/>
        <dbReference type="ChEBI" id="CHEBI:61560"/>
        <dbReference type="ChEBI" id="CHEBI:173112"/>
        <dbReference type="EC" id="2.7.7.49"/>
    </reaction>
</comment>
<evidence type="ECO:0000256" key="2">
    <source>
        <dbReference type="ARBA" id="ARBA00022695"/>
    </source>
</evidence>
<evidence type="ECO:0000313" key="18">
    <source>
        <dbReference type="Proteomes" id="UP001628179"/>
    </source>
</evidence>
<evidence type="ECO:0000256" key="9">
    <source>
        <dbReference type="ARBA" id="ARBA00022908"/>
    </source>
</evidence>
<protein>
    <recommendedName>
        <fullName evidence="16">Integrase catalytic domain-containing protein</fullName>
    </recommendedName>
</protein>
<name>A0ABQ0GP25_9PEZI</name>
<dbReference type="Gene3D" id="3.30.420.10">
    <property type="entry name" value="Ribonuclease H-like superfamily/Ribonuclease H"/>
    <property type="match status" value="1"/>
</dbReference>
<evidence type="ECO:0000256" key="7">
    <source>
        <dbReference type="ARBA" id="ARBA00022842"/>
    </source>
</evidence>
<keyword evidence="12" id="KW-0238">DNA-binding</keyword>
<evidence type="ECO:0000313" key="17">
    <source>
        <dbReference type="EMBL" id="GAB1319489.1"/>
    </source>
</evidence>
<sequence>MHASKTVVEEACKRAGIVITAKDDSFSPGQGNSPFDFVRVDLVTHKNLGHLGYRYSIQIIDVWSNYHWVKFARTKGEAFNALRDWIEMIYTQTNERVKIIGIDGGTEFGQASRPFSDSIFDAYIRSKGIVVFRTPSHTPWMNGKIERAAKEVVEKTRTTIIGYKIPERLWPFVMETVVQVINILPTKANPASRSPQERLATALNMPESARQPYIRHLRAYFCEAYYYVKPQKRDQSDKFAPRAEKGRLIRCADLHGKISWIWNPVTDTIVRANAVRFSPDFKPDDDVDTEYEAVFADTTSEEEEAAAHAQKSITLIHPTGKEQQINHQPDQ</sequence>
<keyword evidence="7" id="KW-0460">Magnesium</keyword>
<dbReference type="InterPro" id="IPR001584">
    <property type="entry name" value="Integrase_cat-core"/>
</dbReference>
<keyword evidence="5" id="KW-0255">Endonuclease</keyword>
<evidence type="ECO:0000256" key="1">
    <source>
        <dbReference type="ARBA" id="ARBA00022578"/>
    </source>
</evidence>
<dbReference type="InterPro" id="IPR039537">
    <property type="entry name" value="Retrotran_Ty1/copia-like"/>
</dbReference>
<keyword evidence="4" id="KW-0479">Metal-binding</keyword>
<dbReference type="PROSITE" id="PS50994">
    <property type="entry name" value="INTEGRASE"/>
    <property type="match status" value="1"/>
</dbReference>
<keyword evidence="11" id="KW-0808">Transferase</keyword>
<evidence type="ECO:0000256" key="8">
    <source>
        <dbReference type="ARBA" id="ARBA00022884"/>
    </source>
</evidence>
<dbReference type="PANTHER" id="PTHR42648:SF11">
    <property type="entry name" value="TRANSPOSON TY4-P GAG-POL POLYPROTEIN"/>
    <property type="match status" value="1"/>
</dbReference>
<evidence type="ECO:0000256" key="13">
    <source>
        <dbReference type="ARBA" id="ARBA00023172"/>
    </source>
</evidence>
<dbReference type="PANTHER" id="PTHR42648">
    <property type="entry name" value="TRANSPOSASE, PUTATIVE-RELATED"/>
    <property type="match status" value="1"/>
</dbReference>
<keyword evidence="8" id="KW-0694">RNA-binding</keyword>
<keyword evidence="9" id="KW-0229">DNA integration</keyword>
<evidence type="ECO:0000256" key="4">
    <source>
        <dbReference type="ARBA" id="ARBA00022723"/>
    </source>
</evidence>
<dbReference type="RefSeq" id="XP_070921219.1">
    <property type="nucleotide sequence ID" value="XM_071065118.1"/>
</dbReference>
<evidence type="ECO:0000256" key="14">
    <source>
        <dbReference type="ARBA" id="ARBA00048173"/>
    </source>
</evidence>
<dbReference type="SUPFAM" id="SSF53098">
    <property type="entry name" value="Ribonuclease H-like"/>
    <property type="match status" value="1"/>
</dbReference>
<evidence type="ECO:0000256" key="6">
    <source>
        <dbReference type="ARBA" id="ARBA00022801"/>
    </source>
</evidence>
<evidence type="ECO:0000256" key="12">
    <source>
        <dbReference type="ARBA" id="ARBA00023125"/>
    </source>
</evidence>
<dbReference type="InterPro" id="IPR012337">
    <property type="entry name" value="RNaseH-like_sf"/>
</dbReference>
<organism evidence="17 18">
    <name type="scientific">Madurella fahalii</name>
    <dbReference type="NCBI Taxonomy" id="1157608"/>
    <lineage>
        <taxon>Eukaryota</taxon>
        <taxon>Fungi</taxon>
        <taxon>Dikarya</taxon>
        <taxon>Ascomycota</taxon>
        <taxon>Pezizomycotina</taxon>
        <taxon>Sordariomycetes</taxon>
        <taxon>Sordariomycetidae</taxon>
        <taxon>Sordariales</taxon>
        <taxon>Sordariales incertae sedis</taxon>
        <taxon>Madurella</taxon>
    </lineage>
</organism>
<keyword evidence="13" id="KW-0233">DNA recombination</keyword>
<evidence type="ECO:0000256" key="3">
    <source>
        <dbReference type="ARBA" id="ARBA00022722"/>
    </source>
</evidence>
<evidence type="ECO:0000256" key="5">
    <source>
        <dbReference type="ARBA" id="ARBA00022759"/>
    </source>
</evidence>
<dbReference type="Proteomes" id="UP001628179">
    <property type="component" value="Unassembled WGS sequence"/>
</dbReference>
<keyword evidence="3" id="KW-0540">Nuclease</keyword>
<dbReference type="InterPro" id="IPR036397">
    <property type="entry name" value="RNaseH_sf"/>
</dbReference>
<evidence type="ECO:0000256" key="11">
    <source>
        <dbReference type="ARBA" id="ARBA00022932"/>
    </source>
</evidence>
<dbReference type="EMBL" id="BAAFSV010000005">
    <property type="protein sequence ID" value="GAB1319489.1"/>
    <property type="molecule type" value="Genomic_DNA"/>
</dbReference>